<dbReference type="AlphaFoldDB" id="M0QLT5"/>
<sequence>MDGRYQQFGGVVSAAQLVAWGETRADIRRAVRSGFLRRLRHGWFMVEGADPVIVAVVSAGAVLTCASALAEQGIWVPDVSLRQVHSRVTRHGGRVAEAAPLDMGCRAYGEIPPSVGAVDAVDIALLHAARCLDDESLVVVCDSILNKRVMTREQIETVLRAAPQRIGDLLARCDERAQSGTETMARVRLRALGLPVIVQHHVVGVGFVDLLIGDRLIIEVDSIEHHTDSDAYERDRRRDRELARLGYIVIRLTYAQVTRNWSAAENDIIDMVRRRMHRWPRSRVA</sequence>
<evidence type="ECO:0000313" key="3">
    <source>
        <dbReference type="Proteomes" id="UP000011666"/>
    </source>
</evidence>
<dbReference type="SUPFAM" id="SSF52980">
    <property type="entry name" value="Restriction endonuclease-like"/>
    <property type="match status" value="1"/>
</dbReference>
<keyword evidence="3" id="KW-1185">Reference proteome</keyword>
<dbReference type="OrthoDB" id="4701311at2"/>
<dbReference type="eggNOG" id="COG2852">
    <property type="taxonomic scope" value="Bacteria"/>
</dbReference>
<dbReference type="InterPro" id="IPR007569">
    <property type="entry name" value="DUF559"/>
</dbReference>
<dbReference type="Pfam" id="PF04480">
    <property type="entry name" value="DUF559"/>
    <property type="match status" value="1"/>
</dbReference>
<evidence type="ECO:0000259" key="1">
    <source>
        <dbReference type="Pfam" id="PF04480"/>
    </source>
</evidence>
<comment type="caution">
    <text evidence="2">The sequence shown here is derived from an EMBL/GenBank/DDBJ whole genome shotgun (WGS) entry which is preliminary data.</text>
</comment>
<gene>
    <name evidence="2" type="ORF">GS4_23_00680</name>
</gene>
<feature type="domain" description="DUF559" evidence="1">
    <location>
        <begin position="201"/>
        <end position="271"/>
    </location>
</feature>
<dbReference type="EMBL" id="BANX01000023">
    <property type="protein sequence ID" value="GAC69271.1"/>
    <property type="molecule type" value="Genomic_DNA"/>
</dbReference>
<dbReference type="InterPro" id="IPR011335">
    <property type="entry name" value="Restrct_endonuc-II-like"/>
</dbReference>
<proteinExistence type="predicted"/>
<name>M0QLT5_9ACTN</name>
<dbReference type="RefSeq" id="WP_007622177.1">
    <property type="nucleotide sequence ID" value="NZ_BANX01000023.1"/>
</dbReference>
<protein>
    <recommendedName>
        <fullName evidence="1">DUF559 domain-containing protein</fullName>
    </recommendedName>
</protein>
<organism evidence="2 3">
    <name type="scientific">Gordonia soli NBRC 108243</name>
    <dbReference type="NCBI Taxonomy" id="1223545"/>
    <lineage>
        <taxon>Bacteria</taxon>
        <taxon>Bacillati</taxon>
        <taxon>Actinomycetota</taxon>
        <taxon>Actinomycetes</taxon>
        <taxon>Mycobacteriales</taxon>
        <taxon>Gordoniaceae</taxon>
        <taxon>Gordonia</taxon>
    </lineage>
</organism>
<dbReference type="Proteomes" id="UP000011666">
    <property type="component" value="Unassembled WGS sequence"/>
</dbReference>
<accession>M0QLT5</accession>
<dbReference type="Gene3D" id="3.40.960.10">
    <property type="entry name" value="VSR Endonuclease"/>
    <property type="match status" value="1"/>
</dbReference>
<dbReference type="STRING" id="1223545.GS4_23_00680"/>
<reference evidence="2 3" key="1">
    <citation type="submission" date="2013-01" db="EMBL/GenBank/DDBJ databases">
        <title>Whole genome shotgun sequence of Gordonia soli NBRC 108243.</title>
        <authorList>
            <person name="Isaki-Nakamura S."/>
            <person name="Hosoyama A."/>
            <person name="Tsuchikane K."/>
            <person name="Ando Y."/>
            <person name="Baba S."/>
            <person name="Ohji S."/>
            <person name="Hamada M."/>
            <person name="Tamura T."/>
            <person name="Yamazoe A."/>
            <person name="Yamazaki S."/>
            <person name="Fujita N."/>
        </authorList>
    </citation>
    <scope>NUCLEOTIDE SEQUENCE [LARGE SCALE GENOMIC DNA]</scope>
    <source>
        <strain evidence="2 3">NBRC 108243</strain>
    </source>
</reference>
<evidence type="ECO:0000313" key="2">
    <source>
        <dbReference type="EMBL" id="GAC69271.1"/>
    </source>
</evidence>